<keyword evidence="3" id="KW-1185">Reference proteome</keyword>
<dbReference type="OrthoDB" id="10017160at2759"/>
<evidence type="ECO:0000313" key="2">
    <source>
        <dbReference type="EMBL" id="GBP33553.1"/>
    </source>
</evidence>
<gene>
    <name evidence="2" type="ORF">EVAR_28708_1</name>
</gene>
<protein>
    <submittedName>
        <fullName evidence="2">Uncharacterized protein</fullName>
    </submittedName>
</protein>
<organism evidence="2 3">
    <name type="scientific">Eumeta variegata</name>
    <name type="common">Bagworm moth</name>
    <name type="synonym">Eumeta japonica</name>
    <dbReference type="NCBI Taxonomy" id="151549"/>
    <lineage>
        <taxon>Eukaryota</taxon>
        <taxon>Metazoa</taxon>
        <taxon>Ecdysozoa</taxon>
        <taxon>Arthropoda</taxon>
        <taxon>Hexapoda</taxon>
        <taxon>Insecta</taxon>
        <taxon>Pterygota</taxon>
        <taxon>Neoptera</taxon>
        <taxon>Endopterygota</taxon>
        <taxon>Lepidoptera</taxon>
        <taxon>Glossata</taxon>
        <taxon>Ditrysia</taxon>
        <taxon>Tineoidea</taxon>
        <taxon>Psychidae</taxon>
        <taxon>Oiketicinae</taxon>
        <taxon>Eumeta</taxon>
    </lineage>
</organism>
<dbReference type="EMBL" id="BGZK01000275">
    <property type="protein sequence ID" value="GBP33553.1"/>
    <property type="molecule type" value="Genomic_DNA"/>
</dbReference>
<name>A0A4C1V412_EUMVA</name>
<accession>A0A4C1V412</accession>
<dbReference type="Proteomes" id="UP000299102">
    <property type="component" value="Unassembled WGS sequence"/>
</dbReference>
<reference evidence="2 3" key="1">
    <citation type="journal article" date="2019" name="Commun. Biol.">
        <title>The bagworm genome reveals a unique fibroin gene that provides high tensile strength.</title>
        <authorList>
            <person name="Kono N."/>
            <person name="Nakamura H."/>
            <person name="Ohtoshi R."/>
            <person name="Tomita M."/>
            <person name="Numata K."/>
            <person name="Arakawa K."/>
        </authorList>
    </citation>
    <scope>NUCLEOTIDE SEQUENCE [LARGE SCALE GENOMIC DNA]</scope>
</reference>
<sequence>MLDLNVCRYEMELHRQVDPRAVTSGRAVNHGGRPADSRAAAYLRRRRPPPKAVSFSHVLRSPPLQQMERVTLSYGACAATSSVIRQLGRSRSRSSRAACRMLTSQLILLLPHRRKLCIRWIPPHNLTYAQKLRRVGRRVKMMQRFAGGDSNTVHDVLTGTFNLHLRQAEQQTGQGQGKDGRPSGALPALSDRSVPTEPRPLLIRHVIMRRGGQTHSREPRS</sequence>
<dbReference type="AlphaFoldDB" id="A0A4C1V412"/>
<proteinExistence type="predicted"/>
<feature type="region of interest" description="Disordered" evidence="1">
    <location>
        <begin position="169"/>
        <end position="200"/>
    </location>
</feature>
<evidence type="ECO:0000313" key="3">
    <source>
        <dbReference type="Proteomes" id="UP000299102"/>
    </source>
</evidence>
<comment type="caution">
    <text evidence="2">The sequence shown here is derived from an EMBL/GenBank/DDBJ whole genome shotgun (WGS) entry which is preliminary data.</text>
</comment>
<evidence type="ECO:0000256" key="1">
    <source>
        <dbReference type="SAM" id="MobiDB-lite"/>
    </source>
</evidence>